<dbReference type="RefSeq" id="XP_009173709.1">
    <property type="nucleotide sequence ID" value="XM_009175445.1"/>
</dbReference>
<keyword evidence="2" id="KW-1185">Reference proteome</keyword>
<gene>
    <name evidence="1" type="ORF">T265_09398</name>
</gene>
<protein>
    <submittedName>
        <fullName evidence="1">Uncharacterized protein</fullName>
    </submittedName>
</protein>
<dbReference type="Proteomes" id="UP000054324">
    <property type="component" value="Unassembled WGS sequence"/>
</dbReference>
<name>A0A074Z628_OPIVI</name>
<reference evidence="1 2" key="1">
    <citation type="submission" date="2013-11" db="EMBL/GenBank/DDBJ databases">
        <title>Opisthorchis viverrini - life in the bile duct.</title>
        <authorList>
            <person name="Young N.D."/>
            <person name="Nagarajan N."/>
            <person name="Lin S.J."/>
            <person name="Korhonen P.K."/>
            <person name="Jex A.R."/>
            <person name="Hall R.S."/>
            <person name="Safavi-Hemami H."/>
            <person name="Kaewkong W."/>
            <person name="Bertrand D."/>
            <person name="Gao S."/>
            <person name="Seet Q."/>
            <person name="Wongkham S."/>
            <person name="Teh B.T."/>
            <person name="Wongkham C."/>
            <person name="Intapan P.M."/>
            <person name="Maleewong W."/>
            <person name="Yang X."/>
            <person name="Hu M."/>
            <person name="Wang Z."/>
            <person name="Hofmann A."/>
            <person name="Sternberg P.W."/>
            <person name="Tan P."/>
            <person name="Wang J."/>
            <person name="Gasser R.B."/>
        </authorList>
    </citation>
    <scope>NUCLEOTIDE SEQUENCE [LARGE SCALE GENOMIC DNA]</scope>
</reference>
<dbReference type="CTD" id="20323567"/>
<accession>A0A074Z628</accession>
<organism evidence="1 2">
    <name type="scientific">Opisthorchis viverrini</name>
    <name type="common">Southeast Asian liver fluke</name>
    <dbReference type="NCBI Taxonomy" id="6198"/>
    <lineage>
        <taxon>Eukaryota</taxon>
        <taxon>Metazoa</taxon>
        <taxon>Spiralia</taxon>
        <taxon>Lophotrochozoa</taxon>
        <taxon>Platyhelminthes</taxon>
        <taxon>Trematoda</taxon>
        <taxon>Digenea</taxon>
        <taxon>Opisthorchiida</taxon>
        <taxon>Opisthorchiata</taxon>
        <taxon>Opisthorchiidae</taxon>
        <taxon>Opisthorchis</taxon>
    </lineage>
</organism>
<evidence type="ECO:0000313" key="2">
    <source>
        <dbReference type="Proteomes" id="UP000054324"/>
    </source>
</evidence>
<dbReference type="KEGG" id="ovi:T265_09398"/>
<dbReference type="OrthoDB" id="6252736at2759"/>
<dbReference type="AlphaFoldDB" id="A0A074Z628"/>
<proteinExistence type="predicted"/>
<sequence length="233" mass="26137">MHQFTSSRVQCAANYPSPQIIGERNWRSYNQCTTNSHDEILNIQLDLVIWKCFKVDKPLMWPVSGSPSRKTAATSAAEFTANGFHTSLPNHSLTASGSLQPFTWFCYDIRDIAIHVCICNALLIRLLEILRQPTTEFALFGAHQVGAVLEFPSTLGSSWTKFHRIKERKRSAVAPFRCLAAMPPEESTRARILPGCPSLDRGSRVAEVEFEPRTFRSVNSRSNHLGHLAPNVN</sequence>
<dbReference type="GeneID" id="20323567"/>
<dbReference type="EMBL" id="KL596893">
    <property type="protein sequence ID" value="KER22533.1"/>
    <property type="molecule type" value="Genomic_DNA"/>
</dbReference>
<evidence type="ECO:0000313" key="1">
    <source>
        <dbReference type="EMBL" id="KER22533.1"/>
    </source>
</evidence>